<dbReference type="EMBL" id="JACHCE010000011">
    <property type="protein sequence ID" value="MBB5638913.1"/>
    <property type="molecule type" value="Genomic_DNA"/>
</dbReference>
<gene>
    <name evidence="1" type="ORF">HDE68_004851</name>
</gene>
<reference evidence="1 2" key="1">
    <citation type="submission" date="2020-08" db="EMBL/GenBank/DDBJ databases">
        <title>Genomic Encyclopedia of Type Strains, Phase IV (KMG-V): Genome sequencing to study the core and pangenomes of soil and plant-associated prokaryotes.</title>
        <authorList>
            <person name="Whitman W."/>
        </authorList>
    </citation>
    <scope>NUCLEOTIDE SEQUENCE [LARGE SCALE GENOMIC DNA]</scope>
    <source>
        <strain evidence="1 2">S3M1</strain>
    </source>
</reference>
<comment type="caution">
    <text evidence="1">The sequence shown here is derived from an EMBL/GenBank/DDBJ whole genome shotgun (WGS) entry which is preliminary data.</text>
</comment>
<evidence type="ECO:0000313" key="2">
    <source>
        <dbReference type="Proteomes" id="UP000537204"/>
    </source>
</evidence>
<proteinExistence type="predicted"/>
<sequence length="453" mass="53884">MSKLRSEYQSFVRGGSFNTHTYDQLLNGFAQLSSFIGGNRIVYDRFGEFSLQMDEFTEGIFIALALRETNSYVISAFNDYHIQRLIFDGEHKITWRYFNKYLFKSIPYRENDGKFFGMISNLLIHHHLVNDAYKAYSPNEGSYWRNRYPEIFANCLCLAAMIEMKDSRAETISREIMDCYAKADLPNPDAYIQVNSFFSSKRSQLSTVLLTELIIFFLQFKDMYLEKRLGIFTAELKTRKLTISLPAPQRKQLFKYAFGEDRDDLRYFNTLAFFHPVADNSLKKEIEKSITAQLRTKFDSYHYYYAVITNTLPFQGSEFLDKFIEATYPDPTKYSFRNTFYGPQDNEYPLFDMFFNLCFKFGLQPREITEKKMEGFGDYYDWLLNLGEFDYSKFKITWLGLYPTKFYLKEFAKPLALRKIIEKYLRNNRDLQVERLYFDIYNPQIEEVEADFE</sequence>
<dbReference type="RefSeq" id="WP_183884708.1">
    <property type="nucleotide sequence ID" value="NZ_JACHCE010000011.1"/>
</dbReference>
<dbReference type="AlphaFoldDB" id="A0A7W8ZRJ5"/>
<organism evidence="1 2">
    <name type="scientific">Pedobacter cryoconitis</name>
    <dbReference type="NCBI Taxonomy" id="188932"/>
    <lineage>
        <taxon>Bacteria</taxon>
        <taxon>Pseudomonadati</taxon>
        <taxon>Bacteroidota</taxon>
        <taxon>Sphingobacteriia</taxon>
        <taxon>Sphingobacteriales</taxon>
        <taxon>Sphingobacteriaceae</taxon>
        <taxon>Pedobacter</taxon>
    </lineage>
</organism>
<protein>
    <submittedName>
        <fullName evidence="1">Uncharacterized protein</fullName>
    </submittedName>
</protein>
<dbReference type="Proteomes" id="UP000537204">
    <property type="component" value="Unassembled WGS sequence"/>
</dbReference>
<evidence type="ECO:0000313" key="1">
    <source>
        <dbReference type="EMBL" id="MBB5638913.1"/>
    </source>
</evidence>
<name>A0A7W8ZRJ5_9SPHI</name>
<accession>A0A7W8ZRJ5</accession>